<proteinExistence type="predicted"/>
<name>A0AC35F7U4_9BILA</name>
<accession>A0AC35F7U4</accession>
<protein>
    <submittedName>
        <fullName evidence="2">Uncharacterized protein</fullName>
    </submittedName>
</protein>
<organism evidence="1 2">
    <name type="scientific">Panagrolaimus sp. PS1159</name>
    <dbReference type="NCBI Taxonomy" id="55785"/>
    <lineage>
        <taxon>Eukaryota</taxon>
        <taxon>Metazoa</taxon>
        <taxon>Ecdysozoa</taxon>
        <taxon>Nematoda</taxon>
        <taxon>Chromadorea</taxon>
        <taxon>Rhabditida</taxon>
        <taxon>Tylenchina</taxon>
        <taxon>Panagrolaimomorpha</taxon>
        <taxon>Panagrolaimoidea</taxon>
        <taxon>Panagrolaimidae</taxon>
        <taxon>Panagrolaimus</taxon>
    </lineage>
</organism>
<reference evidence="2" key="1">
    <citation type="submission" date="2022-11" db="UniProtKB">
        <authorList>
            <consortium name="WormBaseParasite"/>
        </authorList>
    </citation>
    <scope>IDENTIFICATION</scope>
</reference>
<dbReference type="WBParaSite" id="PS1159_v2.g14845.t1">
    <property type="protein sequence ID" value="PS1159_v2.g14845.t1"/>
    <property type="gene ID" value="PS1159_v2.g14845"/>
</dbReference>
<evidence type="ECO:0000313" key="1">
    <source>
        <dbReference type="Proteomes" id="UP000887580"/>
    </source>
</evidence>
<sequence length="187" mass="20943">MAGSLTIECIKIGHNINIDTIQCNPGIAAPQCNGSPEGCTSNEWLGGFQAFVVENSTNAILLDPICCSSPTIKVDSLSCASERLNNVREPFEHQIVADDLIYRGTQCWHQYDMNNTLVDLVWKMEICQYTVNTPIPQRTFNLEHCPPCECHCGIDICGDHKEPIRIIHKQISKKRCACDCLCHYECI</sequence>
<evidence type="ECO:0000313" key="2">
    <source>
        <dbReference type="WBParaSite" id="PS1159_v2.g14845.t1"/>
    </source>
</evidence>
<dbReference type="Proteomes" id="UP000887580">
    <property type="component" value="Unplaced"/>
</dbReference>